<feature type="transmembrane region" description="Helical" evidence="1">
    <location>
        <begin position="109"/>
        <end position="133"/>
    </location>
</feature>
<keyword evidence="3" id="KW-1185">Reference proteome</keyword>
<dbReference type="KEGG" id="hae:halTADL_3459"/>
<organism evidence="2 3">
    <name type="scientific">Halohasta litchfieldiae</name>
    <dbReference type="NCBI Taxonomy" id="1073996"/>
    <lineage>
        <taxon>Archaea</taxon>
        <taxon>Methanobacteriati</taxon>
        <taxon>Methanobacteriota</taxon>
        <taxon>Stenosarchaea group</taxon>
        <taxon>Halobacteria</taxon>
        <taxon>Halobacteriales</taxon>
        <taxon>Haloferacaceae</taxon>
        <taxon>Halohasta</taxon>
    </lineage>
</organism>
<evidence type="ECO:0000313" key="3">
    <source>
        <dbReference type="Proteomes" id="UP000198888"/>
    </source>
</evidence>
<gene>
    <name evidence="2" type="ORF">SAMN05444271_1433</name>
</gene>
<dbReference type="Proteomes" id="UP000198888">
    <property type="component" value="Unassembled WGS sequence"/>
</dbReference>
<keyword evidence="1" id="KW-0472">Membrane</keyword>
<feature type="transmembrane region" description="Helical" evidence="1">
    <location>
        <begin position="84"/>
        <end position="103"/>
    </location>
</feature>
<accession>A0A2H4Q715</accession>
<accession>A0A1H6XQ22</accession>
<evidence type="ECO:0000256" key="1">
    <source>
        <dbReference type="SAM" id="Phobius"/>
    </source>
</evidence>
<dbReference type="GeneID" id="35004228"/>
<dbReference type="RefSeq" id="WP_089673745.1">
    <property type="nucleotide sequence ID" value="NZ_CP024845.1"/>
</dbReference>
<feature type="transmembrane region" description="Helical" evidence="1">
    <location>
        <begin position="12"/>
        <end position="32"/>
    </location>
</feature>
<reference evidence="2 3" key="1">
    <citation type="submission" date="2016-10" db="EMBL/GenBank/DDBJ databases">
        <authorList>
            <person name="de Groot N.N."/>
        </authorList>
    </citation>
    <scope>NUCLEOTIDE SEQUENCE [LARGE SCALE GENOMIC DNA]</scope>
    <source>
        <strain evidence="2 3">DSM 22187</strain>
    </source>
</reference>
<dbReference type="AlphaFoldDB" id="A0A1H6XQ22"/>
<name>A0A1H6XQ22_9EURY</name>
<evidence type="ECO:0000313" key="2">
    <source>
        <dbReference type="EMBL" id="SEJ30286.1"/>
    </source>
</evidence>
<keyword evidence="1" id="KW-1133">Transmembrane helix</keyword>
<sequence>MNTSRTTVVLGVRIVLAGGGVIVTALTVFKLAQLPPPSGGDGELVAIIGSGIIILSLGLATVSIIIPTMVGWSDPIGFNRRQRTALRGAGGLIGSGLILAVLYGSLSVIPAGIFVWVLFIVLAAAVVSVTLLWRTVALLAGRLSHGDQDRP</sequence>
<keyword evidence="1" id="KW-0812">Transmembrane</keyword>
<feature type="transmembrane region" description="Helical" evidence="1">
    <location>
        <begin position="44"/>
        <end position="72"/>
    </location>
</feature>
<proteinExistence type="predicted"/>
<dbReference type="EMBL" id="FNYR01000043">
    <property type="protein sequence ID" value="SEJ30286.1"/>
    <property type="molecule type" value="Genomic_DNA"/>
</dbReference>
<protein>
    <submittedName>
        <fullName evidence="2">Uncharacterized protein</fullName>
    </submittedName>
</protein>